<name>A0A9P6T614_9BASI</name>
<evidence type="ECO:0000313" key="2">
    <source>
        <dbReference type="Proteomes" id="UP000886653"/>
    </source>
</evidence>
<dbReference type="EMBL" id="MU168141">
    <property type="protein sequence ID" value="KAG0138938.1"/>
    <property type="molecule type" value="Genomic_DNA"/>
</dbReference>
<dbReference type="AlphaFoldDB" id="A0A9P6T614"/>
<protein>
    <submittedName>
        <fullName evidence="1">Uncharacterized protein</fullName>
    </submittedName>
</protein>
<evidence type="ECO:0000313" key="1">
    <source>
        <dbReference type="EMBL" id="KAG0138938.1"/>
    </source>
</evidence>
<gene>
    <name evidence="1" type="ORF">CROQUDRAFT_102547</name>
</gene>
<reference evidence="1" key="1">
    <citation type="submission" date="2013-11" db="EMBL/GenBank/DDBJ databases">
        <title>Genome sequence of the fusiform rust pathogen reveals effectors for host alternation and coevolution with pine.</title>
        <authorList>
            <consortium name="DOE Joint Genome Institute"/>
            <person name="Smith K."/>
            <person name="Pendleton A."/>
            <person name="Kubisiak T."/>
            <person name="Anderson C."/>
            <person name="Salamov A."/>
            <person name="Aerts A."/>
            <person name="Riley R."/>
            <person name="Clum A."/>
            <person name="Lindquist E."/>
            <person name="Ence D."/>
            <person name="Campbell M."/>
            <person name="Kronenberg Z."/>
            <person name="Feau N."/>
            <person name="Dhillon B."/>
            <person name="Hamelin R."/>
            <person name="Burleigh J."/>
            <person name="Smith J."/>
            <person name="Yandell M."/>
            <person name="Nelson C."/>
            <person name="Grigoriev I."/>
            <person name="Davis J."/>
        </authorList>
    </citation>
    <scope>NUCLEOTIDE SEQUENCE</scope>
    <source>
        <strain evidence="1">G11</strain>
    </source>
</reference>
<proteinExistence type="predicted"/>
<sequence>MSLAYLHSLIEEDIYFGLPLEAEEFMMIKRPKAVTALKALKVLYGTKQGM</sequence>
<dbReference type="Proteomes" id="UP000886653">
    <property type="component" value="Unassembled WGS sequence"/>
</dbReference>
<keyword evidence="2" id="KW-1185">Reference proteome</keyword>
<comment type="caution">
    <text evidence="1">The sequence shown here is derived from an EMBL/GenBank/DDBJ whole genome shotgun (WGS) entry which is preliminary data.</text>
</comment>
<accession>A0A9P6T614</accession>
<organism evidence="1 2">
    <name type="scientific">Cronartium quercuum f. sp. fusiforme G11</name>
    <dbReference type="NCBI Taxonomy" id="708437"/>
    <lineage>
        <taxon>Eukaryota</taxon>
        <taxon>Fungi</taxon>
        <taxon>Dikarya</taxon>
        <taxon>Basidiomycota</taxon>
        <taxon>Pucciniomycotina</taxon>
        <taxon>Pucciniomycetes</taxon>
        <taxon>Pucciniales</taxon>
        <taxon>Coleosporiaceae</taxon>
        <taxon>Cronartium</taxon>
    </lineage>
</organism>